<dbReference type="Pfam" id="PF05383">
    <property type="entry name" value="La"/>
    <property type="match status" value="1"/>
</dbReference>
<dbReference type="Gene3D" id="1.10.10.10">
    <property type="entry name" value="Winged helix-like DNA-binding domain superfamily/Winged helix DNA-binding domain"/>
    <property type="match status" value="1"/>
</dbReference>
<evidence type="ECO:0000313" key="4">
    <source>
        <dbReference type="EMBL" id="KAF2148931.1"/>
    </source>
</evidence>
<evidence type="ECO:0000256" key="2">
    <source>
        <dbReference type="PROSITE-ProRule" id="PRU00332"/>
    </source>
</evidence>
<dbReference type="SUPFAM" id="SSF46785">
    <property type="entry name" value="Winged helix' DNA-binding domain"/>
    <property type="match status" value="1"/>
</dbReference>
<reference evidence="4" key="1">
    <citation type="journal article" date="2020" name="Stud. Mycol.">
        <title>101 Dothideomycetes genomes: a test case for predicting lifestyles and emergence of pathogens.</title>
        <authorList>
            <person name="Haridas S."/>
            <person name="Albert R."/>
            <person name="Binder M."/>
            <person name="Bloem J."/>
            <person name="Labutti K."/>
            <person name="Salamov A."/>
            <person name="Andreopoulos B."/>
            <person name="Baker S."/>
            <person name="Barry K."/>
            <person name="Bills G."/>
            <person name="Bluhm B."/>
            <person name="Cannon C."/>
            <person name="Castanera R."/>
            <person name="Culley D."/>
            <person name="Daum C."/>
            <person name="Ezra D."/>
            <person name="Gonzalez J."/>
            <person name="Henrissat B."/>
            <person name="Kuo A."/>
            <person name="Liang C."/>
            <person name="Lipzen A."/>
            <person name="Lutzoni F."/>
            <person name="Magnuson J."/>
            <person name="Mondo S."/>
            <person name="Nolan M."/>
            <person name="Ohm R."/>
            <person name="Pangilinan J."/>
            <person name="Park H.-J."/>
            <person name="Ramirez L."/>
            <person name="Alfaro M."/>
            <person name="Sun H."/>
            <person name="Tritt A."/>
            <person name="Yoshinaga Y."/>
            <person name="Zwiers L.-H."/>
            <person name="Turgeon B."/>
            <person name="Goodwin S."/>
            <person name="Spatafora J."/>
            <person name="Crous P."/>
            <person name="Grigoriev I."/>
        </authorList>
    </citation>
    <scope>NUCLEOTIDE SEQUENCE</scope>
    <source>
        <strain evidence="4">CBS 260.36</strain>
    </source>
</reference>
<comment type="caution">
    <text evidence="4">The sequence shown here is derived from an EMBL/GenBank/DDBJ whole genome shotgun (WGS) entry which is preliminary data.</text>
</comment>
<proteinExistence type="predicted"/>
<dbReference type="InterPro" id="IPR036388">
    <property type="entry name" value="WH-like_DNA-bd_sf"/>
</dbReference>
<dbReference type="InterPro" id="IPR006630">
    <property type="entry name" value="La_HTH"/>
</dbReference>
<dbReference type="Pfam" id="PF09692">
    <property type="entry name" value="Arb1"/>
    <property type="match status" value="1"/>
</dbReference>
<feature type="domain" description="HTH La-type RNA-binding" evidence="3">
    <location>
        <begin position="7"/>
        <end position="99"/>
    </location>
</feature>
<dbReference type="InterPro" id="IPR018606">
    <property type="entry name" value="Arb1"/>
</dbReference>
<dbReference type="InterPro" id="IPR036390">
    <property type="entry name" value="WH_DNA-bd_sf"/>
</dbReference>
<name>A0A9P4MIM2_9PEZI</name>
<keyword evidence="1 2" id="KW-0694">RNA-binding</keyword>
<keyword evidence="5" id="KW-1185">Reference proteome</keyword>
<dbReference type="GO" id="GO:0033167">
    <property type="term" value="C:ARC complex"/>
    <property type="evidence" value="ECO:0007669"/>
    <property type="project" value="InterPro"/>
</dbReference>
<dbReference type="GO" id="GO:0031047">
    <property type="term" value="P:regulatory ncRNA-mediated gene silencing"/>
    <property type="evidence" value="ECO:0007669"/>
    <property type="project" value="InterPro"/>
</dbReference>
<protein>
    <recommendedName>
        <fullName evidence="3">HTH La-type RNA-binding domain-containing protein</fullName>
    </recommendedName>
</protein>
<dbReference type="OrthoDB" id="435402at2759"/>
<sequence>MAETQSPTMPSDREQAIIRQAEFYFSDENLPNDAFMLEVTGGSLNKPVSITRICNLPELRQYRPGSLIKSALRKSAFLEFTDNKHIRRRVPLTLQPTVESAVIDDPHSQKDMAVRPGQSLTDLSKPWLTKGMLKPTGFEPYFADAPITPAEYTTERELYDSDMAFETRIETAIQRYLSRRKFHPENKSIFELFLTYGGIDCRARQFTGGLSKEDIDSMDAAEIAAAKANHFVASHVEQSEDWIVDFAGVARGFFAAAGAAVNFPTVLANFYRYLLHHDVCEEYATQIVEALQVCEMAKVELADAIQAAFSLPDLFAKACSVVSGGVFAGLSAGGGTGNLERQLGDTGPGSFAGGLSGEGAWDSGVDLGIDKEQAVGELQAAFSQLATADQSASLTQGLSSASIYITSESDVAMQIIGIELPQEAQTSATSVDGTASKTTSSSRFGKISCRKLVKSLDKPSTDDTMMVTIWMEEEALKLCFVGMKLEVVLCENNIGCRWIERVKSANASYFQVIANDFYGKAQDNILPKEWYKRERTIKQSGYKKNPEMVADEAGSEE</sequence>
<dbReference type="SMART" id="SM00715">
    <property type="entry name" value="LA"/>
    <property type="match status" value="1"/>
</dbReference>
<dbReference type="Proteomes" id="UP000799439">
    <property type="component" value="Unassembled WGS sequence"/>
</dbReference>
<evidence type="ECO:0000259" key="3">
    <source>
        <dbReference type="PROSITE" id="PS50961"/>
    </source>
</evidence>
<evidence type="ECO:0000313" key="5">
    <source>
        <dbReference type="Proteomes" id="UP000799439"/>
    </source>
</evidence>
<dbReference type="PROSITE" id="PS50961">
    <property type="entry name" value="HTH_LA"/>
    <property type="match status" value="1"/>
</dbReference>
<organism evidence="4 5">
    <name type="scientific">Myriangium duriaei CBS 260.36</name>
    <dbReference type="NCBI Taxonomy" id="1168546"/>
    <lineage>
        <taxon>Eukaryota</taxon>
        <taxon>Fungi</taxon>
        <taxon>Dikarya</taxon>
        <taxon>Ascomycota</taxon>
        <taxon>Pezizomycotina</taxon>
        <taxon>Dothideomycetes</taxon>
        <taxon>Dothideomycetidae</taxon>
        <taxon>Myriangiales</taxon>
        <taxon>Myriangiaceae</taxon>
        <taxon>Myriangium</taxon>
    </lineage>
</organism>
<dbReference type="GO" id="GO:0003723">
    <property type="term" value="F:RNA binding"/>
    <property type="evidence" value="ECO:0007669"/>
    <property type="project" value="UniProtKB-UniRule"/>
</dbReference>
<dbReference type="AlphaFoldDB" id="A0A9P4MIM2"/>
<gene>
    <name evidence="4" type="ORF">K461DRAFT_232523</name>
</gene>
<dbReference type="EMBL" id="ML996092">
    <property type="protein sequence ID" value="KAF2148931.1"/>
    <property type="molecule type" value="Genomic_DNA"/>
</dbReference>
<evidence type="ECO:0000256" key="1">
    <source>
        <dbReference type="ARBA" id="ARBA00022884"/>
    </source>
</evidence>
<accession>A0A9P4MIM2</accession>